<dbReference type="RefSeq" id="WP_371161600.1">
    <property type="nucleotide sequence ID" value="NZ_JBEDNY010000002.1"/>
</dbReference>
<evidence type="ECO:0000313" key="3">
    <source>
        <dbReference type="EMBL" id="MEZ3163833.1"/>
    </source>
</evidence>
<gene>
    <name evidence="3" type="ORF">ABNG04_08070</name>
</gene>
<accession>A0ABD5M4E6</accession>
<evidence type="ECO:0000313" key="4">
    <source>
        <dbReference type="Proteomes" id="UP001567572"/>
    </source>
</evidence>
<name>A0ABD5M4E6_9EURY</name>
<dbReference type="GO" id="GO:0016787">
    <property type="term" value="F:hydrolase activity"/>
    <property type="evidence" value="ECO:0007669"/>
    <property type="project" value="UniProtKB-KW"/>
</dbReference>
<feature type="domain" description="Restriction endonuclease type IV Mrr" evidence="2">
    <location>
        <begin position="30"/>
        <end position="137"/>
    </location>
</feature>
<dbReference type="Pfam" id="PF04471">
    <property type="entry name" value="Mrr_cat"/>
    <property type="match status" value="1"/>
</dbReference>
<evidence type="ECO:0000259" key="2">
    <source>
        <dbReference type="Pfam" id="PF04471"/>
    </source>
</evidence>
<organism evidence="3 4">
    <name type="scientific">Halorubrum miltondacostae</name>
    <dbReference type="NCBI Taxonomy" id="3076378"/>
    <lineage>
        <taxon>Archaea</taxon>
        <taxon>Methanobacteriati</taxon>
        <taxon>Methanobacteriota</taxon>
        <taxon>Stenosarchaea group</taxon>
        <taxon>Halobacteria</taxon>
        <taxon>Halobacteriales</taxon>
        <taxon>Haloferacaceae</taxon>
        <taxon>Halorubrum</taxon>
    </lineage>
</organism>
<dbReference type="InterPro" id="IPR011335">
    <property type="entry name" value="Restrct_endonuc-II-like"/>
</dbReference>
<proteinExistence type="predicted"/>
<dbReference type="Proteomes" id="UP001567572">
    <property type="component" value="Unassembled WGS sequence"/>
</dbReference>
<dbReference type="InterPro" id="IPR007560">
    <property type="entry name" value="Restrct_endonuc_IV_Mrr"/>
</dbReference>
<protein>
    <submittedName>
        <fullName evidence="3">Restriction endonuclease</fullName>
        <ecNumber evidence="3">3.1.21.-</ecNumber>
    </submittedName>
</protein>
<evidence type="ECO:0000256" key="1">
    <source>
        <dbReference type="SAM" id="MobiDB-lite"/>
    </source>
</evidence>
<keyword evidence="3" id="KW-0540">Nuclease</keyword>
<dbReference type="SUPFAM" id="SSF52980">
    <property type="entry name" value="Restriction endonuclease-like"/>
    <property type="match status" value="1"/>
</dbReference>
<comment type="caution">
    <text evidence="3">The sequence shown here is derived from an EMBL/GenBank/DDBJ whole genome shotgun (WGS) entry which is preliminary data.</text>
</comment>
<sequence length="217" mass="24748">MREFDEERDQIPGVGDTDEEPTTDHDPTNGRWLERRAAEALESWGYLTARNERLFGLETDVIARRKPLANEPDDFLVVECKDWQTTLVSRDAVEAISHRALLARAMPILVVAWGVTTAAWQLAQQLDVRILTAEDLSKASLPPLTEHRPPRGTFRTRREPRVREFRELIPALVDRRSDLDIEAPVFCGSGGRGPCYVPDRTGNDEYVDARESDYEFE</sequence>
<dbReference type="AlphaFoldDB" id="A0ABD5M4E6"/>
<reference evidence="3 4" key="1">
    <citation type="submission" date="2024-06" db="EMBL/GenBank/DDBJ databases">
        <title>Halorubrum miltondacostae sp. nov., a potential PHA producer isolated from an inland solar saltern in Rio Maior, Portugal.</title>
        <authorList>
            <person name="Albuquerque L."/>
            <person name="Viver T."/>
            <person name="Barroso C."/>
            <person name="Claudino R."/>
            <person name="Galvan M."/>
            <person name="Simoes G."/>
            <person name="Lobo Da Cunha A."/>
            <person name="Egas C."/>
        </authorList>
    </citation>
    <scope>NUCLEOTIDE SEQUENCE [LARGE SCALE GENOMIC DNA]</scope>
    <source>
        <strain evidence="3 4">RMP-11</strain>
    </source>
</reference>
<dbReference type="EMBL" id="JBEDNY010000002">
    <property type="protein sequence ID" value="MEZ3163833.1"/>
    <property type="molecule type" value="Genomic_DNA"/>
</dbReference>
<keyword evidence="3" id="KW-0255">Endonuclease</keyword>
<dbReference type="GO" id="GO:0004519">
    <property type="term" value="F:endonuclease activity"/>
    <property type="evidence" value="ECO:0007669"/>
    <property type="project" value="UniProtKB-KW"/>
</dbReference>
<feature type="region of interest" description="Disordered" evidence="1">
    <location>
        <begin position="1"/>
        <end position="30"/>
    </location>
</feature>
<keyword evidence="4" id="KW-1185">Reference proteome</keyword>
<dbReference type="EC" id="3.1.21.-" evidence="3"/>
<keyword evidence="3" id="KW-0378">Hydrolase</keyword>